<dbReference type="eggNOG" id="COG4424">
    <property type="taxonomic scope" value="Bacteria"/>
</dbReference>
<dbReference type="AlphaFoldDB" id="K9YLX7"/>
<dbReference type="SUPFAM" id="SSF52540">
    <property type="entry name" value="P-loop containing nucleoside triphosphate hydrolases"/>
    <property type="match status" value="1"/>
</dbReference>
<dbReference type="Gene3D" id="3.40.50.300">
    <property type="entry name" value="P-loop containing nucleotide triphosphate hydrolases"/>
    <property type="match status" value="1"/>
</dbReference>
<dbReference type="KEGG" id="csn:Cyast_1983"/>
<dbReference type="Pfam" id="PF13469">
    <property type="entry name" value="Sulfotransfer_3"/>
    <property type="match status" value="1"/>
</dbReference>
<gene>
    <name evidence="1" type="ordered locus">Cyast_1983</name>
</gene>
<name>K9YLX7_CYASC</name>
<dbReference type="BioCyc" id="CSTA292563:G1353-1990-MONOMER"/>
<reference evidence="2" key="1">
    <citation type="journal article" date="2013" name="Proc. Natl. Acad. Sci. U.S.A.">
        <title>Improving the coverage of the cyanobacterial phylum using diversity-driven genome sequencing.</title>
        <authorList>
            <person name="Shih P.M."/>
            <person name="Wu D."/>
            <person name="Latifi A."/>
            <person name="Axen S.D."/>
            <person name="Fewer D.P."/>
            <person name="Talla E."/>
            <person name="Calteau A."/>
            <person name="Cai F."/>
            <person name="Tandeau de Marsac N."/>
            <person name="Rippka R."/>
            <person name="Herdman M."/>
            <person name="Sivonen K."/>
            <person name="Coursin T."/>
            <person name="Laurent T."/>
            <person name="Goodwin L."/>
            <person name="Nolan M."/>
            <person name="Davenport K.W."/>
            <person name="Han C.S."/>
            <person name="Rubin E.M."/>
            <person name="Eisen J.A."/>
            <person name="Woyke T."/>
            <person name="Gugger M."/>
            <person name="Kerfeld C.A."/>
        </authorList>
    </citation>
    <scope>NUCLEOTIDE SEQUENCE [LARGE SCALE GENOMIC DNA]</scope>
    <source>
        <strain evidence="2">ATCC 29140 / PCC 7202</strain>
    </source>
</reference>
<organism evidence="1 2">
    <name type="scientific">Cyanobacterium stanieri (strain ATCC 29140 / PCC 7202)</name>
    <dbReference type="NCBI Taxonomy" id="292563"/>
    <lineage>
        <taxon>Bacteria</taxon>
        <taxon>Bacillati</taxon>
        <taxon>Cyanobacteriota</taxon>
        <taxon>Cyanophyceae</taxon>
        <taxon>Oscillatoriophycideae</taxon>
        <taxon>Chroococcales</taxon>
        <taxon>Geminocystaceae</taxon>
        <taxon>Cyanobacterium</taxon>
    </lineage>
</organism>
<keyword evidence="2" id="KW-1185">Reference proteome</keyword>
<dbReference type="Proteomes" id="UP000010483">
    <property type="component" value="Chromosome"/>
</dbReference>
<proteinExistence type="predicted"/>
<evidence type="ECO:0000313" key="1">
    <source>
        <dbReference type="EMBL" id="AFZ47936.1"/>
    </source>
</evidence>
<protein>
    <recommendedName>
        <fullName evidence="3">Sulfotransferase</fullName>
    </recommendedName>
</protein>
<dbReference type="EMBL" id="CP003940">
    <property type="protein sequence ID" value="AFZ47936.1"/>
    <property type="molecule type" value="Genomic_DNA"/>
</dbReference>
<accession>K9YLX7</accession>
<evidence type="ECO:0008006" key="3">
    <source>
        <dbReference type="Google" id="ProtNLM"/>
    </source>
</evidence>
<sequence>MCNIHEKKIVSIIGSGRTGSTLLMLILGSHPDCFALGELSKLYRYYKTGKPLCGICQGTCEFWNQLFDEQELNQLTSVLGNTRLNSLVPLVLEKKIRKIFNQEHIFNPYSTIFSKLNENILIDSSKEVDWVKERYQAQEFTSGKIENYLIHMVRDGRAVMSSKLRITPGLTATEFSHQWAKRIRATNDFFDQFPSERKMVVSYEKFVTQNEEVLQQLCKLLQIDFIPEMAQYWKQDHHLVAGNTGTRSLILKYRNQETNVLLDQVQKRQGNYYENMGLQLKLDLRWKDELSSEQLEIFNRIAGELNKPYEWDKQT</sequence>
<dbReference type="InterPro" id="IPR027417">
    <property type="entry name" value="P-loop_NTPase"/>
</dbReference>
<dbReference type="HOGENOM" id="CLU_882002_0_0_3"/>
<dbReference type="STRING" id="292563.Cyast_1983"/>
<evidence type="ECO:0000313" key="2">
    <source>
        <dbReference type="Proteomes" id="UP000010483"/>
    </source>
</evidence>